<dbReference type="Proteomes" id="UP000799770">
    <property type="component" value="Unassembled WGS sequence"/>
</dbReference>
<name>A0A6A5YWM3_9PLEO</name>
<gene>
    <name evidence="1" type="ORF">BDV96DRAFT_650048</name>
</gene>
<dbReference type="AlphaFoldDB" id="A0A6A5YWM3"/>
<sequence length="198" mass="22585">MADCWFIAEPSDLSTYERRYKARSMLRDLSPCFKFCFGNLPRDQHGMNNGSIVLLDICCSFPTPLEEDWRWEYGPTTFSCFSQRFSNYISDSKHATPMDCSDNTFLAFVVTAIHEIAHGCWSLRQQLENTCFEELSFDPEVKEAELGWAVERAIFGGDVGFDLTETGEVFELGGEFVPQVVGLDVLREILLVNSWTET</sequence>
<accession>A0A6A5YWM3</accession>
<proteinExistence type="predicted"/>
<keyword evidence="2" id="KW-1185">Reference proteome</keyword>
<reference evidence="1" key="1">
    <citation type="journal article" date="2020" name="Stud. Mycol.">
        <title>101 Dothideomycetes genomes: a test case for predicting lifestyles and emergence of pathogens.</title>
        <authorList>
            <person name="Haridas S."/>
            <person name="Albert R."/>
            <person name="Binder M."/>
            <person name="Bloem J."/>
            <person name="Labutti K."/>
            <person name="Salamov A."/>
            <person name="Andreopoulos B."/>
            <person name="Baker S."/>
            <person name="Barry K."/>
            <person name="Bills G."/>
            <person name="Bluhm B."/>
            <person name="Cannon C."/>
            <person name="Castanera R."/>
            <person name="Culley D."/>
            <person name="Daum C."/>
            <person name="Ezra D."/>
            <person name="Gonzalez J."/>
            <person name="Henrissat B."/>
            <person name="Kuo A."/>
            <person name="Liang C."/>
            <person name="Lipzen A."/>
            <person name="Lutzoni F."/>
            <person name="Magnuson J."/>
            <person name="Mondo S."/>
            <person name="Nolan M."/>
            <person name="Ohm R."/>
            <person name="Pangilinan J."/>
            <person name="Park H.-J."/>
            <person name="Ramirez L."/>
            <person name="Alfaro M."/>
            <person name="Sun H."/>
            <person name="Tritt A."/>
            <person name="Yoshinaga Y."/>
            <person name="Zwiers L.-H."/>
            <person name="Turgeon B."/>
            <person name="Goodwin S."/>
            <person name="Spatafora J."/>
            <person name="Crous P."/>
            <person name="Grigoriev I."/>
        </authorList>
    </citation>
    <scope>NUCLEOTIDE SEQUENCE</scope>
    <source>
        <strain evidence="1">CBS 627.86</strain>
    </source>
</reference>
<protein>
    <submittedName>
        <fullName evidence="1">Uncharacterized protein</fullName>
    </submittedName>
</protein>
<dbReference type="EMBL" id="ML977334">
    <property type="protein sequence ID" value="KAF2111490.1"/>
    <property type="molecule type" value="Genomic_DNA"/>
</dbReference>
<organism evidence="1 2">
    <name type="scientific">Lophiotrema nucula</name>
    <dbReference type="NCBI Taxonomy" id="690887"/>
    <lineage>
        <taxon>Eukaryota</taxon>
        <taxon>Fungi</taxon>
        <taxon>Dikarya</taxon>
        <taxon>Ascomycota</taxon>
        <taxon>Pezizomycotina</taxon>
        <taxon>Dothideomycetes</taxon>
        <taxon>Pleosporomycetidae</taxon>
        <taxon>Pleosporales</taxon>
        <taxon>Lophiotremataceae</taxon>
        <taxon>Lophiotrema</taxon>
    </lineage>
</organism>
<evidence type="ECO:0000313" key="2">
    <source>
        <dbReference type="Proteomes" id="UP000799770"/>
    </source>
</evidence>
<evidence type="ECO:0000313" key="1">
    <source>
        <dbReference type="EMBL" id="KAF2111490.1"/>
    </source>
</evidence>